<dbReference type="Proteomes" id="UP001228171">
    <property type="component" value="Unassembled WGS sequence"/>
</dbReference>
<evidence type="ECO:0000313" key="4">
    <source>
        <dbReference type="EMBL" id="MDP4544317.1"/>
    </source>
</evidence>
<evidence type="ECO:0000256" key="1">
    <source>
        <dbReference type="ARBA" id="ARBA00038232"/>
    </source>
</evidence>
<dbReference type="PANTHER" id="PTHR33795:SF1">
    <property type="entry name" value="INSERTION ELEMENT IS150 PROTEIN INSJ"/>
    <property type="match status" value="1"/>
</dbReference>
<dbReference type="InterPro" id="IPR009057">
    <property type="entry name" value="Homeodomain-like_sf"/>
</dbReference>
<dbReference type="SUPFAM" id="SSF46689">
    <property type="entry name" value="Homeodomain-like"/>
    <property type="match status" value="2"/>
</dbReference>
<accession>A0ABT9HEY0</accession>
<dbReference type="GeneID" id="84652467"/>
<keyword evidence="2" id="KW-0175">Coiled coil</keyword>
<evidence type="ECO:0000256" key="2">
    <source>
        <dbReference type="SAM" id="Coils"/>
    </source>
</evidence>
<keyword evidence="5" id="KW-1185">Reference proteome</keyword>
<dbReference type="InterPro" id="IPR055247">
    <property type="entry name" value="InsJ-like_HTH"/>
</dbReference>
<comment type="similarity">
    <text evidence="1">Belongs to the IS150/IS1296 orfA family.</text>
</comment>
<reference evidence="4 5" key="1">
    <citation type="submission" date="2023-08" db="EMBL/GenBank/DDBJ databases">
        <authorList>
            <person name="Kumar R."/>
        </authorList>
    </citation>
    <scope>NUCLEOTIDE SEQUENCE [LARGE SCALE GENOMIC DNA]</scope>
    <source>
        <strain evidence="4 5">LUR13</strain>
    </source>
</reference>
<protein>
    <submittedName>
        <fullName evidence="4">IS630 transposase-related protein</fullName>
    </submittedName>
</protein>
<dbReference type="Pfam" id="PF13518">
    <property type="entry name" value="HTH_28"/>
    <property type="match status" value="1"/>
</dbReference>
<dbReference type="PANTHER" id="PTHR33795">
    <property type="entry name" value="INSERTION ELEMENT IS150 PROTEIN INSJ"/>
    <property type="match status" value="1"/>
</dbReference>
<gene>
    <name evidence="4" type="ORF">Q8P09_04400</name>
</gene>
<feature type="coiled-coil region" evidence="2">
    <location>
        <begin position="126"/>
        <end position="153"/>
    </location>
</feature>
<dbReference type="Gene3D" id="1.10.10.10">
    <property type="entry name" value="Winged helix-like DNA-binding domain superfamily/Winged helix DNA-binding domain"/>
    <property type="match status" value="1"/>
</dbReference>
<dbReference type="InterPro" id="IPR036388">
    <property type="entry name" value="WH-like_DNA-bd_sf"/>
</dbReference>
<dbReference type="Gene3D" id="1.10.10.60">
    <property type="entry name" value="Homeodomain-like"/>
    <property type="match status" value="1"/>
</dbReference>
<evidence type="ECO:0000259" key="3">
    <source>
        <dbReference type="Pfam" id="PF13518"/>
    </source>
</evidence>
<dbReference type="InterPro" id="IPR052057">
    <property type="entry name" value="IS150/IS1296_orfA-like"/>
</dbReference>
<proteinExistence type="inferred from homology"/>
<organism evidence="4 5">
    <name type="scientific">Psychrobacter faecalis</name>
    <dbReference type="NCBI Taxonomy" id="180588"/>
    <lineage>
        <taxon>Bacteria</taxon>
        <taxon>Pseudomonadati</taxon>
        <taxon>Pseudomonadota</taxon>
        <taxon>Gammaproteobacteria</taxon>
        <taxon>Moraxellales</taxon>
        <taxon>Moraxellaceae</taxon>
        <taxon>Psychrobacter</taxon>
    </lineage>
</organism>
<dbReference type="RefSeq" id="WP_198328863.1">
    <property type="nucleotide sequence ID" value="NZ_CAJGZG010000006.1"/>
</dbReference>
<name>A0ABT9HEY0_9GAMM</name>
<comment type="caution">
    <text evidence="4">The sequence shown here is derived from an EMBL/GenBank/DDBJ whole genome shotgun (WGS) entry which is preliminary data.</text>
</comment>
<dbReference type="EMBL" id="JAVAJI010000005">
    <property type="protein sequence ID" value="MDP4544317.1"/>
    <property type="molecule type" value="Genomic_DNA"/>
</dbReference>
<sequence length="172" mass="19713">MKYDIDFKIRVIVYYQQGHSAYATAKHFNINDKDVFKWVNQYLKDGILAIKPKTGKAIYSREFKLQVLTTMAGESLSQSQAALRFNISSPALISAWRSSYARHGMLGLTAKAKGRPTVKHPYLTDKPDHEKSIEEIKRENEYLRAENAYLKKLDALLKERKANQTKQGSSKD</sequence>
<feature type="domain" description="Insertion element IS150 protein InsJ-like helix-turn-helix" evidence="3">
    <location>
        <begin position="7"/>
        <end position="55"/>
    </location>
</feature>
<evidence type="ECO:0000313" key="5">
    <source>
        <dbReference type="Proteomes" id="UP001228171"/>
    </source>
</evidence>